<protein>
    <submittedName>
        <fullName evidence="10">Multidrug export protein AcrE</fullName>
    </submittedName>
</protein>
<dbReference type="GO" id="GO:0030313">
    <property type="term" value="C:cell envelope"/>
    <property type="evidence" value="ECO:0007669"/>
    <property type="project" value="UniProtKB-SubCell"/>
</dbReference>
<feature type="signal peptide" evidence="5">
    <location>
        <begin position="1"/>
        <end position="19"/>
    </location>
</feature>
<evidence type="ECO:0000259" key="9">
    <source>
        <dbReference type="Pfam" id="PF25989"/>
    </source>
</evidence>
<dbReference type="Gene3D" id="2.40.420.20">
    <property type="match status" value="1"/>
</dbReference>
<dbReference type="InterPro" id="IPR058637">
    <property type="entry name" value="YknX-like_C"/>
</dbReference>
<dbReference type="GO" id="GO:0005886">
    <property type="term" value="C:plasma membrane"/>
    <property type="evidence" value="ECO:0007669"/>
    <property type="project" value="TreeGrafter"/>
</dbReference>
<keyword evidence="11" id="KW-1185">Reference proteome</keyword>
<evidence type="ECO:0000313" key="11">
    <source>
        <dbReference type="Proteomes" id="UP000316426"/>
    </source>
</evidence>
<dbReference type="RefSeq" id="WP_197529750.1">
    <property type="nucleotide sequence ID" value="NZ_CP036349.1"/>
</dbReference>
<reference evidence="10 11" key="1">
    <citation type="submission" date="2019-02" db="EMBL/GenBank/DDBJ databases">
        <title>Deep-cultivation of Planctomycetes and their phenomic and genomic characterization uncovers novel biology.</title>
        <authorList>
            <person name="Wiegand S."/>
            <person name="Jogler M."/>
            <person name="Boedeker C."/>
            <person name="Pinto D."/>
            <person name="Vollmers J."/>
            <person name="Rivas-Marin E."/>
            <person name="Kohn T."/>
            <person name="Peeters S.H."/>
            <person name="Heuer A."/>
            <person name="Rast P."/>
            <person name="Oberbeckmann S."/>
            <person name="Bunk B."/>
            <person name="Jeske O."/>
            <person name="Meyerdierks A."/>
            <person name="Storesund J.E."/>
            <person name="Kallscheuer N."/>
            <person name="Luecker S."/>
            <person name="Lage O.M."/>
            <person name="Pohl T."/>
            <person name="Merkel B.J."/>
            <person name="Hornburger P."/>
            <person name="Mueller R.-W."/>
            <person name="Bruemmer F."/>
            <person name="Labrenz M."/>
            <person name="Spormann A.M."/>
            <person name="Op den Camp H."/>
            <person name="Overmann J."/>
            <person name="Amann R."/>
            <person name="Jetten M.S.M."/>
            <person name="Mascher T."/>
            <person name="Medema M.H."/>
            <person name="Devos D.P."/>
            <person name="Kaster A.-K."/>
            <person name="Ovreas L."/>
            <person name="Rohde M."/>
            <person name="Galperin M.Y."/>
            <person name="Jogler C."/>
        </authorList>
    </citation>
    <scope>NUCLEOTIDE SEQUENCE [LARGE SCALE GENOMIC DNA]</scope>
    <source>
        <strain evidence="10 11">Spa11</strain>
    </source>
</reference>
<feature type="coiled-coil region" evidence="3">
    <location>
        <begin position="105"/>
        <end position="146"/>
    </location>
</feature>
<dbReference type="GO" id="GO:0046677">
    <property type="term" value="P:response to antibiotic"/>
    <property type="evidence" value="ECO:0007669"/>
    <property type="project" value="TreeGrafter"/>
</dbReference>
<feature type="domain" description="Multidrug resistance protein MdtA-like barrel-sandwich hybrid" evidence="7">
    <location>
        <begin position="65"/>
        <end position="240"/>
    </location>
</feature>
<evidence type="ECO:0000259" key="8">
    <source>
        <dbReference type="Pfam" id="PF25944"/>
    </source>
</evidence>
<dbReference type="NCBIfam" id="TIGR01730">
    <property type="entry name" value="RND_mfp"/>
    <property type="match status" value="1"/>
</dbReference>
<feature type="domain" description="Multidrug resistance protein MdtA-like alpha-helical hairpin" evidence="6">
    <location>
        <begin position="127"/>
        <end position="189"/>
    </location>
</feature>
<dbReference type="Pfam" id="PF25917">
    <property type="entry name" value="BSH_RND"/>
    <property type="match status" value="1"/>
</dbReference>
<evidence type="ECO:0000313" key="10">
    <source>
        <dbReference type="EMBL" id="QDV72823.1"/>
    </source>
</evidence>
<dbReference type="SUPFAM" id="SSF111369">
    <property type="entry name" value="HlyD-like secretion proteins"/>
    <property type="match status" value="3"/>
</dbReference>
<feature type="domain" description="Multidrug resistance protein MdtA-like beta-barrel" evidence="8">
    <location>
        <begin position="255"/>
        <end position="341"/>
    </location>
</feature>
<evidence type="ECO:0000256" key="2">
    <source>
        <dbReference type="ARBA" id="ARBA00009477"/>
    </source>
</evidence>
<feature type="chain" id="PRO_5021799616" evidence="5">
    <location>
        <begin position="20"/>
        <end position="469"/>
    </location>
</feature>
<dbReference type="Proteomes" id="UP000316426">
    <property type="component" value="Chromosome"/>
</dbReference>
<dbReference type="Pfam" id="PF25989">
    <property type="entry name" value="YknX_C"/>
    <property type="match status" value="1"/>
</dbReference>
<evidence type="ECO:0000256" key="1">
    <source>
        <dbReference type="ARBA" id="ARBA00004196"/>
    </source>
</evidence>
<dbReference type="EMBL" id="CP036349">
    <property type="protein sequence ID" value="QDV72823.1"/>
    <property type="molecule type" value="Genomic_DNA"/>
</dbReference>
<keyword evidence="5" id="KW-0732">Signal</keyword>
<feature type="region of interest" description="Disordered" evidence="4">
    <location>
        <begin position="448"/>
        <end position="469"/>
    </location>
</feature>
<sequence precursor="true">MTLPIRLAGPLAVAAAVLAVGCGSKPPGGPQANANAPVEVTVAKPLVLSTLDWDPYTGRLAPVDEVEVRARVSGYLESYHFEEGQFVDEGQLLFVIDQRPYQAAVDQAKALLEEAHSRHRQAEAQVREAEAGRQQVSARLELAQTQLNRAKPLVPRGAISEDAYDEYVAAARQAEADAAAADAAIESAKAAVNAAVASIATAEAALTAAELDLGYCRITAPIRGRVSRRMITKGNLVTGGLGAMPLTTIVSMDPIHVYFDCNEQALLKYIRLDQTTQRKSSRDVKTPAYMALIDEEGYPHKGYIDFVDNRVDRATGSMRARAIFANTDEELVPGVFVRLQIPGSEPGPRVLIPDSAVATDQAAKFVYIVGEGDKLERRPVTTGAISKDLRVITGGLDGSESVVVKGLQRCRPGAEVKVTVEEIVAGDDLGLPDTYEPVAPEEWLRPAMTPINTTPDAALTRAQKGAKAR</sequence>
<accession>A0A518K4V3</accession>
<dbReference type="Pfam" id="PF25944">
    <property type="entry name" value="Beta-barrel_RND"/>
    <property type="match status" value="1"/>
</dbReference>
<dbReference type="Gene3D" id="2.40.30.170">
    <property type="match status" value="1"/>
</dbReference>
<dbReference type="InterPro" id="IPR058626">
    <property type="entry name" value="MdtA-like_b-barrel"/>
</dbReference>
<dbReference type="InterPro" id="IPR006143">
    <property type="entry name" value="RND_pump_MFP"/>
</dbReference>
<dbReference type="AlphaFoldDB" id="A0A518K4V3"/>
<comment type="subcellular location">
    <subcellularLocation>
        <location evidence="1">Cell envelope</location>
    </subcellularLocation>
</comment>
<dbReference type="Pfam" id="PF25876">
    <property type="entry name" value="HH_MFP_RND"/>
    <property type="match status" value="1"/>
</dbReference>
<dbReference type="PROSITE" id="PS51257">
    <property type="entry name" value="PROKAR_LIPOPROTEIN"/>
    <property type="match status" value="1"/>
</dbReference>
<comment type="similarity">
    <text evidence="2">Belongs to the membrane fusion protein (MFP) (TC 8.A.1) family.</text>
</comment>
<dbReference type="Gene3D" id="1.10.287.470">
    <property type="entry name" value="Helix hairpin bin"/>
    <property type="match status" value="1"/>
</dbReference>
<name>A0A518K4V3_9BACT</name>
<dbReference type="KEGG" id="bmei:Spa11_10050"/>
<evidence type="ECO:0000259" key="7">
    <source>
        <dbReference type="Pfam" id="PF25917"/>
    </source>
</evidence>
<dbReference type="FunFam" id="2.40.420.20:FF:000001">
    <property type="entry name" value="Efflux RND transporter periplasmic adaptor subunit"/>
    <property type="match status" value="1"/>
</dbReference>
<dbReference type="GO" id="GO:0022857">
    <property type="term" value="F:transmembrane transporter activity"/>
    <property type="evidence" value="ECO:0007669"/>
    <property type="project" value="InterPro"/>
</dbReference>
<proteinExistence type="inferred from homology"/>
<evidence type="ECO:0000256" key="5">
    <source>
        <dbReference type="SAM" id="SignalP"/>
    </source>
</evidence>
<evidence type="ECO:0000259" key="6">
    <source>
        <dbReference type="Pfam" id="PF25876"/>
    </source>
</evidence>
<evidence type="ECO:0000256" key="4">
    <source>
        <dbReference type="SAM" id="MobiDB-lite"/>
    </source>
</evidence>
<keyword evidence="3" id="KW-0175">Coiled coil</keyword>
<dbReference type="InterPro" id="IPR058624">
    <property type="entry name" value="MdtA-like_HH"/>
</dbReference>
<dbReference type="PANTHER" id="PTHR30158:SF10">
    <property type="entry name" value="CATION EFFLUX PUMP"/>
    <property type="match status" value="1"/>
</dbReference>
<dbReference type="PANTHER" id="PTHR30158">
    <property type="entry name" value="ACRA/E-RELATED COMPONENT OF DRUG EFFLUX TRANSPORTER"/>
    <property type="match status" value="1"/>
</dbReference>
<dbReference type="Gene3D" id="2.40.50.100">
    <property type="match status" value="2"/>
</dbReference>
<feature type="domain" description="YknX-like C-terminal permuted SH3-like" evidence="9">
    <location>
        <begin position="352"/>
        <end position="418"/>
    </location>
</feature>
<gene>
    <name evidence="10" type="primary">acrE</name>
    <name evidence="10" type="ORF">Spa11_10050</name>
</gene>
<dbReference type="InterPro" id="IPR058625">
    <property type="entry name" value="MdtA-like_BSH"/>
</dbReference>
<organism evidence="10 11">
    <name type="scientific">Botrimarina mediterranea</name>
    <dbReference type="NCBI Taxonomy" id="2528022"/>
    <lineage>
        <taxon>Bacteria</taxon>
        <taxon>Pseudomonadati</taxon>
        <taxon>Planctomycetota</taxon>
        <taxon>Planctomycetia</taxon>
        <taxon>Pirellulales</taxon>
        <taxon>Lacipirellulaceae</taxon>
        <taxon>Botrimarina</taxon>
    </lineage>
</organism>
<evidence type="ECO:0000256" key="3">
    <source>
        <dbReference type="SAM" id="Coils"/>
    </source>
</evidence>